<dbReference type="PROSITE" id="PS00107">
    <property type="entry name" value="PROTEIN_KINASE_ATP"/>
    <property type="match status" value="1"/>
</dbReference>
<feature type="region of interest" description="Disordered" evidence="6">
    <location>
        <begin position="572"/>
        <end position="670"/>
    </location>
</feature>
<reference evidence="9 10" key="1">
    <citation type="submission" date="2018-09" db="EMBL/GenBank/DDBJ databases">
        <title>Characterization of the phylogenetic diversity of five novel species belonging to the genus Bifidobacterium.</title>
        <authorList>
            <person name="Lugli G.A."/>
            <person name="Duranti S."/>
            <person name="Milani C."/>
        </authorList>
    </citation>
    <scope>NUCLEOTIDE SEQUENCE [LARGE SCALE GENOMIC DNA]</scope>
    <source>
        <strain evidence="9 10">2033B</strain>
    </source>
</reference>
<keyword evidence="4 5" id="KW-0067">ATP-binding</keyword>
<name>A0A430FVD2_9BIFI</name>
<feature type="compositionally biased region" description="Polar residues" evidence="6">
    <location>
        <begin position="489"/>
        <end position="500"/>
    </location>
</feature>
<dbReference type="InterPro" id="IPR017441">
    <property type="entry name" value="Protein_kinase_ATP_BS"/>
</dbReference>
<feature type="region of interest" description="Disordered" evidence="6">
    <location>
        <begin position="347"/>
        <end position="398"/>
    </location>
</feature>
<dbReference type="InterPro" id="IPR011009">
    <property type="entry name" value="Kinase-like_dom_sf"/>
</dbReference>
<evidence type="ECO:0000256" key="2">
    <source>
        <dbReference type="ARBA" id="ARBA00022741"/>
    </source>
</evidence>
<dbReference type="Proteomes" id="UP000287470">
    <property type="component" value="Unassembled WGS sequence"/>
</dbReference>
<dbReference type="Pfam" id="PF00069">
    <property type="entry name" value="Pkinase"/>
    <property type="match status" value="1"/>
</dbReference>
<evidence type="ECO:0000256" key="7">
    <source>
        <dbReference type="SAM" id="Phobius"/>
    </source>
</evidence>
<dbReference type="InterPro" id="IPR008271">
    <property type="entry name" value="Ser/Thr_kinase_AS"/>
</dbReference>
<dbReference type="CDD" id="cd14014">
    <property type="entry name" value="STKc_PknB_like"/>
    <property type="match status" value="1"/>
</dbReference>
<evidence type="ECO:0000313" key="10">
    <source>
        <dbReference type="Proteomes" id="UP000287470"/>
    </source>
</evidence>
<keyword evidence="7" id="KW-0472">Membrane</keyword>
<evidence type="ECO:0000256" key="6">
    <source>
        <dbReference type="SAM" id="MobiDB-lite"/>
    </source>
</evidence>
<keyword evidence="7" id="KW-1133">Transmembrane helix</keyword>
<feature type="compositionally biased region" description="Low complexity" evidence="6">
    <location>
        <begin position="633"/>
        <end position="652"/>
    </location>
</feature>
<protein>
    <submittedName>
        <fullName evidence="9">Protein kinase</fullName>
    </submittedName>
</protein>
<dbReference type="AlphaFoldDB" id="A0A430FVD2"/>
<dbReference type="SUPFAM" id="SSF56112">
    <property type="entry name" value="Protein kinase-like (PK-like)"/>
    <property type="match status" value="1"/>
</dbReference>
<dbReference type="GO" id="GO:0005524">
    <property type="term" value="F:ATP binding"/>
    <property type="evidence" value="ECO:0007669"/>
    <property type="project" value="UniProtKB-UniRule"/>
</dbReference>
<dbReference type="GO" id="GO:0004674">
    <property type="term" value="F:protein serine/threonine kinase activity"/>
    <property type="evidence" value="ECO:0007669"/>
    <property type="project" value="TreeGrafter"/>
</dbReference>
<evidence type="ECO:0000256" key="4">
    <source>
        <dbReference type="ARBA" id="ARBA00022840"/>
    </source>
</evidence>
<feature type="domain" description="Protein kinase" evidence="8">
    <location>
        <begin position="18"/>
        <end position="288"/>
    </location>
</feature>
<feature type="compositionally biased region" description="Low complexity" evidence="6">
    <location>
        <begin position="502"/>
        <end position="514"/>
    </location>
</feature>
<evidence type="ECO:0000256" key="5">
    <source>
        <dbReference type="PROSITE-ProRule" id="PRU10141"/>
    </source>
</evidence>
<keyword evidence="7" id="KW-0812">Transmembrane</keyword>
<dbReference type="EMBL" id="QXGK01000005">
    <property type="protein sequence ID" value="RSX57443.1"/>
    <property type="molecule type" value="Genomic_DNA"/>
</dbReference>
<keyword evidence="3 9" id="KW-0418">Kinase</keyword>
<evidence type="ECO:0000259" key="8">
    <source>
        <dbReference type="PROSITE" id="PS50011"/>
    </source>
</evidence>
<dbReference type="PANTHER" id="PTHR43289:SF34">
    <property type="entry name" value="SERINE_THREONINE-PROTEIN KINASE YBDM-RELATED"/>
    <property type="match status" value="1"/>
</dbReference>
<feature type="region of interest" description="Disordered" evidence="6">
    <location>
        <begin position="418"/>
        <end position="557"/>
    </location>
</feature>
<gene>
    <name evidence="9" type="ORF">D2E24_0741</name>
</gene>
<feature type="transmembrane region" description="Helical" evidence="7">
    <location>
        <begin position="780"/>
        <end position="803"/>
    </location>
</feature>
<dbReference type="SMART" id="SM00220">
    <property type="entry name" value="S_TKc"/>
    <property type="match status" value="1"/>
</dbReference>
<feature type="binding site" evidence="5">
    <location>
        <position position="46"/>
    </location>
    <ligand>
        <name>ATP</name>
        <dbReference type="ChEBI" id="CHEBI:30616"/>
    </ligand>
</feature>
<evidence type="ECO:0000313" key="9">
    <source>
        <dbReference type="EMBL" id="RSX57443.1"/>
    </source>
</evidence>
<keyword evidence="10" id="KW-1185">Reference proteome</keyword>
<feature type="transmembrane region" description="Helical" evidence="7">
    <location>
        <begin position="823"/>
        <end position="845"/>
    </location>
</feature>
<dbReference type="PROSITE" id="PS50011">
    <property type="entry name" value="PROTEIN_KINASE_DOM"/>
    <property type="match status" value="1"/>
</dbReference>
<feature type="compositionally biased region" description="Polar residues" evidence="6">
    <location>
        <begin position="583"/>
        <end position="592"/>
    </location>
</feature>
<dbReference type="InterPro" id="IPR000719">
    <property type="entry name" value="Prot_kinase_dom"/>
</dbReference>
<dbReference type="PANTHER" id="PTHR43289">
    <property type="entry name" value="MITOGEN-ACTIVATED PROTEIN KINASE KINASE KINASE 20-RELATED"/>
    <property type="match status" value="1"/>
</dbReference>
<dbReference type="Gene3D" id="1.10.510.10">
    <property type="entry name" value="Transferase(Phosphotransferase) domain 1"/>
    <property type="match status" value="1"/>
</dbReference>
<evidence type="ECO:0000256" key="1">
    <source>
        <dbReference type="ARBA" id="ARBA00022679"/>
    </source>
</evidence>
<evidence type="ECO:0000256" key="3">
    <source>
        <dbReference type="ARBA" id="ARBA00022777"/>
    </source>
</evidence>
<sequence>MSDLNALNLEPGALIGGYTLVSRLGAGAMGSVWRVNDGGGQEYAMKILRDSLSEDGVDDGDDDALRERLTARERLRREAMALKRVNHPGVCGIVDMELDDSVAFIVTELIEGRNLRDDVKANGRYTGDDLERLARKLIEAVKAVHAAGIVHRDLKPTNVMVAASGPIIVDFGIAMSGGESHVTRTGLVMGTPGFIAPEIIDGAESDEMTDWWSLASVLAFAATGAPVFGTKPMMAVLERAAAGNANLTGLPAGTMNAFRAALHPDRRRRCTPDQLLHAIMMDALDPFAWRDAALESGEMGVVHPFDGSGADNPRLLWRRAQRRAAGAGGRMARGIAGGVGTSISEAGAGMPPAPPSPIATAGGDPSAFVAPSSMPPMPPTVDRSAPPVPPAPSTASAAVELPTDAPSQVMEMLPMDVLSGGAPALDDTSADATPETPADATDATDATDGRSADQPSDPSGAVPPVPPDESTTVLSPAGSAAAVPSAESTTMPSPGESTTVLPPAAMPADAPAADSGGRIVRNSRNVPAADRAPGMPAAPTSSPSDGTTVIAAPVTPPGRVPSFLAGAYGSETAARGEAAPTSGEWTQSSLFDQPSADGRPPAFLMDGDERSDDVPDDDALTEIGGEPVDDGPSGRAVRRATGTAASGPAGDAAGDDRTRPRRGWFGRRLDDDADDTYGAHDSYDPYGDADDADAATRRARYLSAGSGVVTLLLIPLALVAASIPLAAVLAAGALLWALFTFGFSVDARLSREERRGGRTSTDGLVQAASLPWHLLRAAGAAAACTLALGVFMVVVSALAALIFDLPTSNVTFGPSWLTLPMAADAPLSAGGVVSAAAMAVGWLTATFSHRTSAVRLGAGALAGSARGGSEDGSPTSTRTMILAAVWLTVTLAALTAMGLGSPIDWWPFAGESW</sequence>
<feature type="compositionally biased region" description="Acidic residues" evidence="6">
    <location>
        <begin position="609"/>
        <end position="620"/>
    </location>
</feature>
<feature type="transmembrane region" description="Helical" evidence="7">
    <location>
        <begin position="725"/>
        <end position="745"/>
    </location>
</feature>
<organism evidence="9 10">
    <name type="scientific">Bifidobacterium samirii</name>
    <dbReference type="NCBI Taxonomy" id="2306974"/>
    <lineage>
        <taxon>Bacteria</taxon>
        <taxon>Bacillati</taxon>
        <taxon>Actinomycetota</taxon>
        <taxon>Actinomycetes</taxon>
        <taxon>Bifidobacteriales</taxon>
        <taxon>Bifidobacteriaceae</taxon>
        <taxon>Bifidobacterium</taxon>
    </lineage>
</organism>
<comment type="caution">
    <text evidence="9">The sequence shown here is derived from an EMBL/GenBank/DDBJ whole genome shotgun (WGS) entry which is preliminary data.</text>
</comment>
<proteinExistence type="predicted"/>
<keyword evidence="1" id="KW-0808">Transferase</keyword>
<keyword evidence="2 5" id="KW-0547">Nucleotide-binding</keyword>
<dbReference type="PROSITE" id="PS00108">
    <property type="entry name" value="PROTEIN_KINASE_ST"/>
    <property type="match status" value="1"/>
</dbReference>
<accession>A0A430FVD2</accession>
<feature type="transmembrane region" description="Helical" evidence="7">
    <location>
        <begin position="881"/>
        <end position="903"/>
    </location>
</feature>
<feature type="compositionally biased region" description="Low complexity" evidence="6">
    <location>
        <begin position="426"/>
        <end position="446"/>
    </location>
</feature>
<feature type="compositionally biased region" description="Low complexity" evidence="6">
    <location>
        <begin position="475"/>
        <end position="488"/>
    </location>
</feature>